<dbReference type="STRING" id="1122204.SAMN05421781_1015"/>
<dbReference type="AlphaFoldDB" id="A0A1H2S4I4"/>
<dbReference type="SUPFAM" id="SSF109604">
    <property type="entry name" value="HD-domain/PDEase-like"/>
    <property type="match status" value="1"/>
</dbReference>
<evidence type="ECO:0000259" key="7">
    <source>
        <dbReference type="PROSITE" id="PS51831"/>
    </source>
</evidence>
<dbReference type="InterPro" id="IPR005249">
    <property type="entry name" value="YqeK"/>
</dbReference>
<dbReference type="OrthoDB" id="9782134at2"/>
<dbReference type="InterPro" id="IPR006674">
    <property type="entry name" value="HD_domain"/>
</dbReference>
<feature type="domain" description="HD" evidence="7">
    <location>
        <begin position="18"/>
        <end position="132"/>
    </location>
</feature>
<keyword evidence="5" id="KW-0408">Iron</keyword>
<dbReference type="Proteomes" id="UP000199488">
    <property type="component" value="Unassembled WGS sequence"/>
</dbReference>
<proteinExistence type="predicted"/>
<keyword evidence="3" id="KW-0547">Nucleotide-binding</keyword>
<dbReference type="PANTHER" id="PTHR35795">
    <property type="entry name" value="SLR1885 PROTEIN"/>
    <property type="match status" value="1"/>
</dbReference>
<evidence type="ECO:0000256" key="1">
    <source>
        <dbReference type="ARBA" id="ARBA00012506"/>
    </source>
</evidence>
<dbReference type="EC" id="3.6.1.41" evidence="1"/>
<evidence type="ECO:0000256" key="5">
    <source>
        <dbReference type="ARBA" id="ARBA00023004"/>
    </source>
</evidence>
<evidence type="ECO:0000313" key="8">
    <source>
        <dbReference type="EMBL" id="SDW26084.1"/>
    </source>
</evidence>
<evidence type="ECO:0000256" key="2">
    <source>
        <dbReference type="ARBA" id="ARBA00022723"/>
    </source>
</evidence>
<dbReference type="SMART" id="SM00471">
    <property type="entry name" value="HDc"/>
    <property type="match status" value="1"/>
</dbReference>
<keyword evidence="9" id="KW-1185">Reference proteome</keyword>
<evidence type="ECO:0000313" key="9">
    <source>
        <dbReference type="Proteomes" id="UP000199488"/>
    </source>
</evidence>
<evidence type="ECO:0000256" key="4">
    <source>
        <dbReference type="ARBA" id="ARBA00022801"/>
    </source>
</evidence>
<reference evidence="8 9" key="1">
    <citation type="submission" date="2016-10" db="EMBL/GenBank/DDBJ databases">
        <authorList>
            <person name="de Groot N.N."/>
        </authorList>
    </citation>
    <scope>NUCLEOTIDE SEQUENCE [LARGE SCALE GENOMIC DNA]</scope>
    <source>
        <strain evidence="8 9">DSM 23126</strain>
    </source>
</reference>
<evidence type="ECO:0000256" key="6">
    <source>
        <dbReference type="ARBA" id="ARBA00049417"/>
    </source>
</evidence>
<name>A0A1H2S4I4_9BACI</name>
<dbReference type="InterPro" id="IPR003607">
    <property type="entry name" value="HD/PDEase_dom"/>
</dbReference>
<keyword evidence="2" id="KW-0479">Metal-binding</keyword>
<dbReference type="CDD" id="cd00077">
    <property type="entry name" value="HDc"/>
    <property type="match status" value="1"/>
</dbReference>
<gene>
    <name evidence="8" type="ORF">SAMN05421781_1015</name>
</gene>
<accession>A0A1H2S4I4</accession>
<evidence type="ECO:0000256" key="3">
    <source>
        <dbReference type="ARBA" id="ARBA00022741"/>
    </source>
</evidence>
<protein>
    <recommendedName>
        <fullName evidence="1">bis(5'-nucleosyl)-tetraphosphatase (symmetrical)</fullName>
        <ecNumber evidence="1">3.6.1.41</ecNumber>
    </recommendedName>
</protein>
<dbReference type="PANTHER" id="PTHR35795:SF1">
    <property type="entry name" value="BIS(5'-NUCLEOSYL)-TETRAPHOSPHATASE, SYMMETRICAL"/>
    <property type="match status" value="1"/>
</dbReference>
<dbReference type="GO" id="GO:0000166">
    <property type="term" value="F:nucleotide binding"/>
    <property type="evidence" value="ECO:0007669"/>
    <property type="project" value="UniProtKB-KW"/>
</dbReference>
<sequence length="187" mass="21278">MDKNEALQIVKEQLTENRYKHTLGVRETALYLAERFDIDYNKVEIAAILHDYAKYRPVEEMRELLRGKEEAGRFIAYGDELLHAPAGAYFIQTEAGIADADIVSSIYWHTTGKPNMTAYEKVLFLADYIEPNRTFPGVEKVREMAESDIDAAIVMALGNTIQFLISKNVPVFPDTLAAYNDLVMEHK</sequence>
<dbReference type="Gene3D" id="1.10.3210.10">
    <property type="entry name" value="Hypothetical protein af1432"/>
    <property type="match status" value="1"/>
</dbReference>
<dbReference type="GO" id="GO:0008803">
    <property type="term" value="F:bis(5'-nucleosyl)-tetraphosphatase (symmetrical) activity"/>
    <property type="evidence" value="ECO:0007669"/>
    <property type="project" value="UniProtKB-EC"/>
</dbReference>
<dbReference type="RefSeq" id="WP_091611945.1">
    <property type="nucleotide sequence ID" value="NZ_FNNC01000001.1"/>
</dbReference>
<keyword evidence="4 8" id="KW-0378">Hydrolase</keyword>
<comment type="catalytic activity">
    <reaction evidence="6">
        <text>P(1),P(4)-bis(5'-adenosyl) tetraphosphate + H2O = 2 ADP + 2 H(+)</text>
        <dbReference type="Rhea" id="RHEA:24252"/>
        <dbReference type="ChEBI" id="CHEBI:15377"/>
        <dbReference type="ChEBI" id="CHEBI:15378"/>
        <dbReference type="ChEBI" id="CHEBI:58141"/>
        <dbReference type="ChEBI" id="CHEBI:456216"/>
        <dbReference type="EC" id="3.6.1.41"/>
    </reaction>
</comment>
<dbReference type="Pfam" id="PF01966">
    <property type="entry name" value="HD"/>
    <property type="match status" value="1"/>
</dbReference>
<dbReference type="InterPro" id="IPR051094">
    <property type="entry name" value="Diverse_Catalytic_Enzymes"/>
</dbReference>
<dbReference type="NCBIfam" id="TIGR00488">
    <property type="entry name" value="bis(5'-nucleosyl)-tetraphosphatase (symmetrical) YqeK"/>
    <property type="match status" value="1"/>
</dbReference>
<dbReference type="PROSITE" id="PS51831">
    <property type="entry name" value="HD"/>
    <property type="match status" value="1"/>
</dbReference>
<dbReference type="EMBL" id="FNNC01000001">
    <property type="protein sequence ID" value="SDW26084.1"/>
    <property type="molecule type" value="Genomic_DNA"/>
</dbReference>
<organism evidence="8 9">
    <name type="scientific">Marinococcus luteus</name>
    <dbReference type="NCBI Taxonomy" id="1122204"/>
    <lineage>
        <taxon>Bacteria</taxon>
        <taxon>Bacillati</taxon>
        <taxon>Bacillota</taxon>
        <taxon>Bacilli</taxon>
        <taxon>Bacillales</taxon>
        <taxon>Bacillaceae</taxon>
        <taxon>Marinococcus</taxon>
    </lineage>
</organism>
<dbReference type="GO" id="GO:0046872">
    <property type="term" value="F:metal ion binding"/>
    <property type="evidence" value="ECO:0007669"/>
    <property type="project" value="UniProtKB-KW"/>
</dbReference>